<evidence type="ECO:0000256" key="5">
    <source>
        <dbReference type="ARBA" id="ARBA00022692"/>
    </source>
</evidence>
<reference evidence="15 16" key="1">
    <citation type="submission" date="2017-11" db="EMBL/GenBank/DDBJ databases">
        <title>Draft genome sequence of Mitsuaria sp. HWN-4.</title>
        <authorList>
            <person name="Gundlapally S.R."/>
        </authorList>
    </citation>
    <scope>NUCLEOTIDE SEQUENCE [LARGE SCALE GENOMIC DNA]</scope>
    <source>
        <strain evidence="15 16">HWN-4</strain>
    </source>
</reference>
<dbReference type="CDD" id="cd01347">
    <property type="entry name" value="ligand_gated_channel"/>
    <property type="match status" value="1"/>
</dbReference>
<keyword evidence="9 10" id="KW-0998">Cell outer membrane</keyword>
<evidence type="ECO:0000256" key="12">
    <source>
        <dbReference type="SAM" id="MobiDB-lite"/>
    </source>
</evidence>
<feature type="domain" description="TonB-dependent receptor plug" evidence="14">
    <location>
        <begin position="181"/>
        <end position="290"/>
    </location>
</feature>
<dbReference type="InterPro" id="IPR037066">
    <property type="entry name" value="Plug_dom_sf"/>
</dbReference>
<dbReference type="InterPro" id="IPR039426">
    <property type="entry name" value="TonB-dep_rcpt-like"/>
</dbReference>
<dbReference type="InterPro" id="IPR012910">
    <property type="entry name" value="Plug_dom"/>
</dbReference>
<comment type="subcellular location">
    <subcellularLocation>
        <location evidence="1 10">Cell outer membrane</location>
        <topology evidence="1 10">Multi-pass membrane protein</topology>
    </subcellularLocation>
</comment>
<sequence>MRGGRSGRPAQPVKAHNTGATPSSARIRRHRAVYVDAVEAAPRAASLFRACHFCRFGRTCLPENVRDFRHRQPVVVRNASRNGGIPVGCTPRVAGNTCSLKFLHLRAASGHMAAASDRMLLVIFAISGTGMSHSLRQVSLAAAILAASMGAHAQNAQPQQLERIEITGSAIKRSIADEGALPISVIKADELRQSGVTSVEQIIDLLASSQSSSTGSNSIGSSTGGAAYANLRGLGTNKTLVLLNGRRMTAFAFGATAVDLNSIPFAVIDRVEVLRDGASAVYGTDAIGGVINFITKTSYRGGQIVLEATRPQEDGGKREGGSVTIGFGDLDKDRINFWASYDQRRQQRVRALDRDFARTGIIPSRGVSGSSGTTFPGNFTQGNFGGNPTAPGCQPPLSLVSPTNAANCIFDFSSTIDIIPDTKQDTLAGRFTFKLSDDHQFSLEGNQTVNDNISRVAPDPVTGITMQPSNPFFPSTYPGINLTQPISVGWRMVPAGPRTNGAHAEAQRVVADLSGVLAGWDYRVGALYSRSTARDAAVDGYVNAPFVRAQVAAGNLNPFGEATPAQLAIIQQAKRAGVFANALGTTKSVDARVSKEIFDLPGGRAAIAVAGEFRKEFYKNDTNDAVVLAIPSAGRSPNHVGGKRDVKALGVELLLPVHKMVEVQLALRTDDYSDAGRTTNPKIGLRFQPMKELAFRGSYNTGFRAPALDDLYAPKSVTFTAGAKNDPVLCDANGNPIVALGGIGSRDCRQQPQVQNGGDANLRPEKSKTFTLGAVFEPTKALTVAVDYWNIKLRDQIDVLPVDTLLANSTRYADRIVRCNQVPVAEQANLQRCSGLWVNGPAIAYLITHNENIGRIKTDGLDLSAAYSQSLGGWGNLSLAYEGTYVHKYEYQTSPEDKFKSRLAYYNDASVIFRWKHNVSAAWAMNNWGARLSVRHQSGYRDQNDATTVVGGPSFYGNVDSYTLVDLSGTYKFNKATSLTLGVKNLFDTDPPFSNQSTRSQRGFDPRYSDPLGRAFFVRAAYGF</sequence>
<dbReference type="PANTHER" id="PTHR47234:SF2">
    <property type="entry name" value="TONB-DEPENDENT RECEPTOR"/>
    <property type="match status" value="1"/>
</dbReference>
<evidence type="ECO:0000259" key="13">
    <source>
        <dbReference type="Pfam" id="PF00593"/>
    </source>
</evidence>
<evidence type="ECO:0000256" key="7">
    <source>
        <dbReference type="ARBA" id="ARBA00023136"/>
    </source>
</evidence>
<accession>A0A2G9CC44</accession>
<dbReference type="Gene3D" id="2.40.170.20">
    <property type="entry name" value="TonB-dependent receptor, beta-barrel domain"/>
    <property type="match status" value="1"/>
</dbReference>
<keyword evidence="8" id="KW-0675">Receptor</keyword>
<keyword evidence="5 10" id="KW-0812">Transmembrane</keyword>
<dbReference type="SUPFAM" id="SSF56935">
    <property type="entry name" value="Porins"/>
    <property type="match status" value="1"/>
</dbReference>
<dbReference type="GO" id="GO:0009279">
    <property type="term" value="C:cell outer membrane"/>
    <property type="evidence" value="ECO:0007669"/>
    <property type="project" value="UniProtKB-SubCell"/>
</dbReference>
<name>A0A2G9CC44_9BURK</name>
<evidence type="ECO:0008006" key="17">
    <source>
        <dbReference type="Google" id="ProtNLM"/>
    </source>
</evidence>
<dbReference type="PROSITE" id="PS52016">
    <property type="entry name" value="TONB_DEPENDENT_REC_3"/>
    <property type="match status" value="1"/>
</dbReference>
<keyword evidence="3 10" id="KW-0813">Transport</keyword>
<keyword evidence="7 10" id="KW-0472">Membrane</keyword>
<evidence type="ECO:0000256" key="1">
    <source>
        <dbReference type="ARBA" id="ARBA00004571"/>
    </source>
</evidence>
<comment type="similarity">
    <text evidence="2 10 11">Belongs to the TonB-dependent receptor family.</text>
</comment>
<evidence type="ECO:0000256" key="9">
    <source>
        <dbReference type="ARBA" id="ARBA00023237"/>
    </source>
</evidence>
<evidence type="ECO:0000256" key="4">
    <source>
        <dbReference type="ARBA" id="ARBA00022452"/>
    </source>
</evidence>
<evidence type="ECO:0000256" key="11">
    <source>
        <dbReference type="RuleBase" id="RU003357"/>
    </source>
</evidence>
<evidence type="ECO:0000313" key="16">
    <source>
        <dbReference type="Proteomes" id="UP000231501"/>
    </source>
</evidence>
<dbReference type="Pfam" id="PF07715">
    <property type="entry name" value="Plug"/>
    <property type="match status" value="1"/>
</dbReference>
<dbReference type="Proteomes" id="UP000231501">
    <property type="component" value="Unassembled WGS sequence"/>
</dbReference>
<evidence type="ECO:0000256" key="8">
    <source>
        <dbReference type="ARBA" id="ARBA00023170"/>
    </source>
</evidence>
<feature type="region of interest" description="Disordered" evidence="12">
    <location>
        <begin position="1"/>
        <end position="24"/>
    </location>
</feature>
<dbReference type="Gene3D" id="2.170.130.10">
    <property type="entry name" value="TonB-dependent receptor, plug domain"/>
    <property type="match status" value="1"/>
</dbReference>
<dbReference type="AlphaFoldDB" id="A0A2G9CC44"/>
<evidence type="ECO:0000256" key="6">
    <source>
        <dbReference type="ARBA" id="ARBA00023077"/>
    </source>
</evidence>
<evidence type="ECO:0000256" key="10">
    <source>
        <dbReference type="PROSITE-ProRule" id="PRU01360"/>
    </source>
</evidence>
<gene>
    <name evidence="15" type="ORF">CS062_06865</name>
</gene>
<evidence type="ECO:0000256" key="2">
    <source>
        <dbReference type="ARBA" id="ARBA00009810"/>
    </source>
</evidence>
<evidence type="ECO:0000259" key="14">
    <source>
        <dbReference type="Pfam" id="PF07715"/>
    </source>
</evidence>
<keyword evidence="6 11" id="KW-0798">TonB box</keyword>
<dbReference type="PANTHER" id="PTHR47234">
    <property type="match status" value="1"/>
</dbReference>
<keyword evidence="16" id="KW-1185">Reference proteome</keyword>
<evidence type="ECO:0000313" key="15">
    <source>
        <dbReference type="EMBL" id="PIM54006.1"/>
    </source>
</evidence>
<feature type="domain" description="TonB-dependent receptor-like beta-barrel" evidence="13">
    <location>
        <begin position="505"/>
        <end position="986"/>
    </location>
</feature>
<protein>
    <recommendedName>
        <fullName evidence="17">TonB-dependent receptor</fullName>
    </recommendedName>
</protein>
<organism evidence="15 16">
    <name type="scientific">Roseateles chitinivorans</name>
    <dbReference type="NCBI Taxonomy" id="2917965"/>
    <lineage>
        <taxon>Bacteria</taxon>
        <taxon>Pseudomonadati</taxon>
        <taxon>Pseudomonadota</taxon>
        <taxon>Betaproteobacteria</taxon>
        <taxon>Burkholderiales</taxon>
        <taxon>Sphaerotilaceae</taxon>
        <taxon>Roseateles</taxon>
    </lineage>
</organism>
<dbReference type="InterPro" id="IPR036942">
    <property type="entry name" value="Beta-barrel_TonB_sf"/>
</dbReference>
<comment type="caution">
    <text evidence="15">The sequence shown here is derived from an EMBL/GenBank/DDBJ whole genome shotgun (WGS) entry which is preliminary data.</text>
</comment>
<dbReference type="Pfam" id="PF00593">
    <property type="entry name" value="TonB_dep_Rec_b-barrel"/>
    <property type="match status" value="1"/>
</dbReference>
<keyword evidence="4 10" id="KW-1134">Transmembrane beta strand</keyword>
<evidence type="ECO:0000256" key="3">
    <source>
        <dbReference type="ARBA" id="ARBA00022448"/>
    </source>
</evidence>
<proteinExistence type="inferred from homology"/>
<dbReference type="EMBL" id="PEOG01000014">
    <property type="protein sequence ID" value="PIM54006.1"/>
    <property type="molecule type" value="Genomic_DNA"/>
</dbReference>
<dbReference type="InterPro" id="IPR000531">
    <property type="entry name" value="Beta-barrel_TonB"/>
</dbReference>